<dbReference type="PANTHER" id="PTHR31272:SF9">
    <property type="entry name" value="BLL1027 PROTEIN"/>
    <property type="match status" value="1"/>
</dbReference>
<protein>
    <submittedName>
        <fullName evidence="2">Thiol:disulfide interchange protein</fullName>
    </submittedName>
</protein>
<keyword evidence="2" id="KW-0150">Chloroplast</keyword>
<dbReference type="InterPro" id="IPR051790">
    <property type="entry name" value="Cytochrome_c-biogenesis_DsbD"/>
</dbReference>
<dbReference type="EMBL" id="MF101449">
    <property type="protein sequence ID" value="ARW67792.1"/>
    <property type="molecule type" value="Genomic_DNA"/>
</dbReference>
<organism evidence="2">
    <name type="scientific">Kuetzingia canaliculata</name>
    <name type="common">Red alga</name>
    <name type="synonym">Rytiphlaea canaliculata</name>
    <dbReference type="NCBI Taxonomy" id="228262"/>
    <lineage>
        <taxon>Eukaryota</taxon>
        <taxon>Rhodophyta</taxon>
        <taxon>Florideophyceae</taxon>
        <taxon>Rhodymeniophycidae</taxon>
        <taxon>Ceramiales</taxon>
        <taxon>Rhodomelaceae</taxon>
        <taxon>Amansieae</taxon>
        <taxon>Kuetzingia</taxon>
    </lineage>
</organism>
<dbReference type="GeneID" id="33361166"/>
<feature type="transmembrane region" description="Helical" evidence="1">
    <location>
        <begin position="80"/>
        <end position="105"/>
    </location>
</feature>
<keyword evidence="2" id="KW-0934">Plastid</keyword>
<feature type="transmembrane region" description="Helical" evidence="1">
    <location>
        <begin position="152"/>
        <end position="179"/>
    </location>
</feature>
<keyword evidence="1" id="KW-0812">Transmembrane</keyword>
<feature type="transmembrane region" description="Helical" evidence="1">
    <location>
        <begin position="185"/>
        <end position="210"/>
    </location>
</feature>
<evidence type="ECO:0000256" key="1">
    <source>
        <dbReference type="SAM" id="Phobius"/>
    </source>
</evidence>
<name>A0A1Z1MPL8_KUECA</name>
<proteinExistence type="predicted"/>
<keyword evidence="1" id="KW-0472">Membrane</keyword>
<reference evidence="2" key="1">
    <citation type="journal article" date="2017" name="J. Phycol.">
        <title>Analysis of chloroplast genomes and a supermatrix inform reclassification of the Rhodomelaceae (Rhodophyta).</title>
        <authorList>
            <person name="Diaz-Tapia P."/>
            <person name="Maggs C.A."/>
            <person name="West J.A."/>
            <person name="Verbruggen H."/>
        </authorList>
    </citation>
    <scope>NUCLEOTIDE SEQUENCE</scope>
    <source>
        <strain evidence="2">PD1540</strain>
    </source>
</reference>
<feature type="transmembrane region" description="Helical" evidence="1">
    <location>
        <begin position="111"/>
        <end position="140"/>
    </location>
</feature>
<sequence length="247" mass="28537">MLSFFIERHFFDKYQVLIYTLQHNLYKILSLKNSTSDFSSIFIFFFLGITTILTPCLISVIPLILSYLNSEDSYKIHRSLFIVGLMSSLIFVIFFGHLLNISLLIRNLPILSYIIFILISLNLMRILDLSFFLNFIYSIFSFIRQDDLNTKSYFMGLLIGISSMPCNTSIIFLVTTWLGNISNNLLLLLYLSCYLSGCFLPLIIILNGGFNYKNNSIFSSMWNLLISLSGSFMFILSFLSLLRIFFA</sequence>
<keyword evidence="1" id="KW-1133">Transmembrane helix</keyword>
<evidence type="ECO:0000313" key="2">
    <source>
        <dbReference type="EMBL" id="ARW67792.1"/>
    </source>
</evidence>
<dbReference type="AlphaFoldDB" id="A0A1Z1MPL8"/>
<gene>
    <name evidence="2" type="primary">dsbD</name>
</gene>
<dbReference type="RefSeq" id="YP_009398606.1">
    <property type="nucleotide sequence ID" value="NC_035293.1"/>
</dbReference>
<feature type="transmembrane region" description="Helical" evidence="1">
    <location>
        <begin position="222"/>
        <end position="246"/>
    </location>
</feature>
<accession>A0A1Z1MPL8</accession>
<geneLocation type="chloroplast" evidence="2"/>
<feature type="transmembrane region" description="Helical" evidence="1">
    <location>
        <begin position="41"/>
        <end position="68"/>
    </location>
</feature>
<dbReference type="PANTHER" id="PTHR31272">
    <property type="entry name" value="CYTOCHROME C-TYPE BIOGENESIS PROTEIN HI_1454-RELATED"/>
    <property type="match status" value="1"/>
</dbReference>